<evidence type="ECO:0000256" key="1">
    <source>
        <dbReference type="ARBA" id="ARBA00008748"/>
    </source>
</evidence>
<keyword evidence="3 6" id="KW-0547">Nucleotide-binding</keyword>
<dbReference type="InterPro" id="IPR023865">
    <property type="entry name" value="Aliphatic_acid_kinase_CS"/>
</dbReference>
<proteinExistence type="inferred from homology"/>
<dbReference type="PANTHER" id="PTHR21060:SF15">
    <property type="entry name" value="ACETATE KINASE-RELATED"/>
    <property type="match status" value="1"/>
</dbReference>
<name>A0A809N233_LACRG</name>
<dbReference type="InterPro" id="IPR000890">
    <property type="entry name" value="Aliphatic_acid_kin_short-chain"/>
</dbReference>
<dbReference type="CDD" id="cd24010">
    <property type="entry name" value="ASKHA_NBD_AcK_PK"/>
    <property type="match status" value="1"/>
</dbReference>
<dbReference type="UniPathway" id="UPA00340">
    <property type="reaction ID" value="UER00458"/>
</dbReference>
<comment type="subunit">
    <text evidence="6">Homodimer.</text>
</comment>
<dbReference type="EC" id="2.7.2.1" evidence="6"/>
<reference evidence="8 9" key="1">
    <citation type="journal article" date="2009" name="J. Bacteriol.">
        <title>Complete genome sequence of the probiotic Lactobacillus rhamnosus ATCC 53103.</title>
        <authorList>
            <person name="Morita H."/>
            <person name="Toh H."/>
            <person name="Oshima K."/>
            <person name="Murakami M."/>
            <person name="Taylor T.D."/>
            <person name="Igimi S."/>
            <person name="Hattori M."/>
        </authorList>
    </citation>
    <scope>NUCLEOTIDE SEQUENCE [LARGE SCALE GENOMIC DNA]</scope>
    <source>
        <strain evidence="9">ATCC 53103 / LMG 18243 / GG [Tokyo]</strain>
    </source>
</reference>
<dbReference type="AntiFam" id="ANF00267">
    <property type="entry name" value="DNA repeat translations related to WP_015765070.1"/>
</dbReference>
<dbReference type="Pfam" id="PF00871">
    <property type="entry name" value="Acetate_kinase"/>
    <property type="match status" value="1"/>
</dbReference>
<dbReference type="GO" id="GO:0008776">
    <property type="term" value="F:acetate kinase activity"/>
    <property type="evidence" value="ECO:0007669"/>
    <property type="project" value="UniProtKB-UniRule"/>
</dbReference>
<dbReference type="PROSITE" id="PS01075">
    <property type="entry name" value="ACETATE_KINASE_1"/>
    <property type="match status" value="1"/>
</dbReference>
<dbReference type="GO" id="GO:0005524">
    <property type="term" value="F:ATP binding"/>
    <property type="evidence" value="ECO:0007669"/>
    <property type="project" value="UniProtKB-KW"/>
</dbReference>
<dbReference type="SUPFAM" id="SSF53067">
    <property type="entry name" value="Actin-like ATPase domain"/>
    <property type="match status" value="2"/>
</dbReference>
<sequence>MAKTGPSRLRPLTLRLLIAPAHAHLFKIRRNKIMAKILAVNAGSSTLKWKLFDMPAEVQLAEGLVDRLGQPQSKVKIKYGDGQKYESDTPIANYQEAVASLMGNIKALGLVEHLHEIIGVGHRVVAGGEIFAESVVVDDETLLQIQNLRDYAPLHNPVEADYISVFRKMMPWANEVAVFDTAFHQTMQPENFLYSIPYEYYEQYGARKYGAHGTSVRYVSARAAEMLGKPLEDLRMIVMHLGSGSSITAVQGGQSIDTSMGFTPLAGVTMGTRSGDIDPSLVGYLMKKLAIPDVGQMIHILNNDSGLLGISGLSNDMRDLEAAEDTNTRAKLALDIFVNRVVKYVGSYVALMDGVDVLVFTAGIGENGDEIRDKIMRSLDYLGAKIDNDLNYKSHGVEADLSTADSTVKTLLVPTNEELMIVRDVMALS</sequence>
<comment type="similarity">
    <text evidence="1 6 7">Belongs to the acetokinase family.</text>
</comment>
<dbReference type="PROSITE" id="PS01076">
    <property type="entry name" value="ACETATE_KINASE_2"/>
    <property type="match status" value="1"/>
</dbReference>
<dbReference type="InterPro" id="IPR043129">
    <property type="entry name" value="ATPase_NBD"/>
</dbReference>
<evidence type="ECO:0000256" key="2">
    <source>
        <dbReference type="ARBA" id="ARBA00022679"/>
    </source>
</evidence>
<comment type="pathway">
    <text evidence="6">Metabolic intermediate biosynthesis; acetyl-CoA biosynthesis; acetyl-CoA from acetate: step 1/2.</text>
</comment>
<dbReference type="NCBIfam" id="NF040517">
    <property type="entry name" value="Lacto_Palin_RP2"/>
    <property type="match status" value="1"/>
</dbReference>
<comment type="catalytic activity">
    <reaction evidence="6">
        <text>acetate + ATP = acetyl phosphate + ADP</text>
        <dbReference type="Rhea" id="RHEA:11352"/>
        <dbReference type="ChEBI" id="CHEBI:22191"/>
        <dbReference type="ChEBI" id="CHEBI:30089"/>
        <dbReference type="ChEBI" id="CHEBI:30616"/>
        <dbReference type="ChEBI" id="CHEBI:456216"/>
        <dbReference type="EC" id="2.7.2.1"/>
    </reaction>
</comment>
<feature type="active site" description="Proton donor/acceptor" evidence="6">
    <location>
        <position position="180"/>
    </location>
</feature>
<protein>
    <recommendedName>
        <fullName evidence="6">Acetate kinase</fullName>
        <ecNumber evidence="6">2.7.2.1</ecNumber>
    </recommendedName>
    <alternativeName>
        <fullName evidence="6">Acetokinase</fullName>
    </alternativeName>
</protein>
<dbReference type="Proteomes" id="UP000002067">
    <property type="component" value="Chromosome"/>
</dbReference>
<feature type="binding site" evidence="6">
    <location>
        <begin position="240"/>
        <end position="244"/>
    </location>
    <ligand>
        <name>ATP</name>
        <dbReference type="ChEBI" id="CHEBI:30616"/>
    </ligand>
</feature>
<evidence type="ECO:0000256" key="4">
    <source>
        <dbReference type="ARBA" id="ARBA00022777"/>
    </source>
</evidence>
<dbReference type="NCBIfam" id="TIGR00016">
    <property type="entry name" value="ackA"/>
    <property type="match status" value="1"/>
</dbReference>
<keyword evidence="5 6" id="KW-0067">ATP-binding</keyword>
<evidence type="ECO:0000256" key="5">
    <source>
        <dbReference type="ARBA" id="ARBA00022840"/>
    </source>
</evidence>
<evidence type="ECO:0000256" key="6">
    <source>
        <dbReference type="HAMAP-Rule" id="MF_00020"/>
    </source>
</evidence>
<evidence type="ECO:0000313" key="9">
    <source>
        <dbReference type="Proteomes" id="UP000002067"/>
    </source>
</evidence>
<keyword evidence="2 6" id="KW-0808">Transferase</keyword>
<accession>A0A809N233</accession>
<dbReference type="GO" id="GO:0006085">
    <property type="term" value="P:acetyl-CoA biosynthetic process"/>
    <property type="evidence" value="ECO:0007669"/>
    <property type="project" value="UniProtKB-UniRule"/>
</dbReference>
<dbReference type="PANTHER" id="PTHR21060">
    <property type="entry name" value="ACETATE KINASE"/>
    <property type="match status" value="1"/>
</dbReference>
<feature type="binding site" evidence="6">
    <location>
        <position position="417"/>
    </location>
    <ligand>
        <name>Mg(2+)</name>
        <dbReference type="ChEBI" id="CHEBI:18420"/>
    </ligand>
</feature>
<dbReference type="GO" id="GO:0000287">
    <property type="term" value="F:magnesium ion binding"/>
    <property type="evidence" value="ECO:0007669"/>
    <property type="project" value="UniProtKB-UniRule"/>
</dbReference>
<keyword evidence="6" id="KW-0963">Cytoplasm</keyword>
<comment type="function">
    <text evidence="6">Catalyzes the formation of acetyl phosphate from acetate and ATP. Can also catalyze the reverse reaction.</text>
</comment>
<evidence type="ECO:0000256" key="3">
    <source>
        <dbReference type="ARBA" id="ARBA00022741"/>
    </source>
</evidence>
<dbReference type="Gene3D" id="3.30.420.40">
    <property type="match status" value="2"/>
</dbReference>
<feature type="binding site" evidence="6">
    <location>
        <position position="123"/>
    </location>
    <ligand>
        <name>substrate</name>
    </ligand>
</feature>
<keyword evidence="6" id="KW-0460">Magnesium</keyword>
<gene>
    <name evidence="6" type="primary">ackA</name>
    <name evidence="8" type="ordered locus">LRHM_0190</name>
</gene>
<feature type="binding site" evidence="6">
    <location>
        <position position="48"/>
    </location>
    <ligand>
        <name>ATP</name>
        <dbReference type="ChEBI" id="CHEBI:30616"/>
    </ligand>
</feature>
<dbReference type="PIRSF" id="PIRSF000722">
    <property type="entry name" value="Acetate_prop_kin"/>
    <property type="match status" value="1"/>
</dbReference>
<feature type="site" description="Transition state stabilizer" evidence="6">
    <location>
        <position position="212"/>
    </location>
</feature>
<dbReference type="InterPro" id="IPR004372">
    <property type="entry name" value="Ac/propionate_kinase"/>
</dbReference>
<organism evidence="8 9">
    <name type="scientific">Lacticaseibacillus rhamnosus (strain ATCC 53103 / LMG 18243 / GG)</name>
    <name type="common">Lactobacillus rhamnosus</name>
    <dbReference type="NCBI Taxonomy" id="568703"/>
    <lineage>
        <taxon>Bacteria</taxon>
        <taxon>Bacillati</taxon>
        <taxon>Bacillota</taxon>
        <taxon>Bacilli</taxon>
        <taxon>Lactobacillales</taxon>
        <taxon>Lactobacillaceae</taxon>
        <taxon>Lacticaseibacillus</taxon>
    </lineage>
</organism>
<dbReference type="EMBL" id="AP011548">
    <property type="protein sequence ID" value="BAI40717.1"/>
    <property type="molecule type" value="Genomic_DNA"/>
</dbReference>
<dbReference type="GO" id="GO:0006083">
    <property type="term" value="P:acetate metabolic process"/>
    <property type="evidence" value="ECO:0007669"/>
    <property type="project" value="TreeGrafter"/>
</dbReference>
<feature type="binding site" evidence="6">
    <location>
        <position position="41"/>
    </location>
    <ligand>
        <name>Mg(2+)</name>
        <dbReference type="ChEBI" id="CHEBI:18420"/>
    </ligand>
</feature>
<comment type="cofactor">
    <cofactor evidence="6">
        <name>Mg(2+)</name>
        <dbReference type="ChEBI" id="CHEBI:18420"/>
    </cofactor>
    <cofactor evidence="6">
        <name>Mn(2+)</name>
        <dbReference type="ChEBI" id="CHEBI:29035"/>
    </cofactor>
    <text evidence="6">Mg(2+). Can also accept Mn(2+).</text>
</comment>
<dbReference type="KEGG" id="lrg:LRHM_0190"/>
<evidence type="ECO:0000313" key="8">
    <source>
        <dbReference type="EMBL" id="BAI40717.1"/>
    </source>
</evidence>
<keyword evidence="6" id="KW-0479">Metal-binding</keyword>
<feature type="binding site" evidence="6">
    <location>
        <begin position="316"/>
        <end position="318"/>
    </location>
    <ligand>
        <name>ATP</name>
        <dbReference type="ChEBI" id="CHEBI:30616"/>
    </ligand>
</feature>
<dbReference type="HAMAP" id="MF_00020">
    <property type="entry name" value="Acetate_kinase"/>
    <property type="match status" value="1"/>
</dbReference>
<dbReference type="AlphaFoldDB" id="A0A809N233"/>
<keyword evidence="4 6" id="KW-0418">Kinase</keyword>
<dbReference type="PRINTS" id="PR00471">
    <property type="entry name" value="ACETATEKNASE"/>
</dbReference>
<comment type="subcellular location">
    <subcellularLocation>
        <location evidence="6">Cytoplasm</location>
    </subcellularLocation>
</comment>
<dbReference type="GO" id="GO:0005737">
    <property type="term" value="C:cytoplasm"/>
    <property type="evidence" value="ECO:0007669"/>
    <property type="project" value="UniProtKB-SubCell"/>
</dbReference>
<evidence type="ECO:0000256" key="7">
    <source>
        <dbReference type="RuleBase" id="RU003835"/>
    </source>
</evidence>
<feature type="site" description="Transition state stabilizer" evidence="6">
    <location>
        <position position="273"/>
    </location>
</feature>
<feature type="binding site" evidence="6">
    <location>
        <begin position="363"/>
        <end position="367"/>
    </location>
    <ligand>
        <name>ATP</name>
        <dbReference type="ChEBI" id="CHEBI:30616"/>
    </ligand>
</feature>